<dbReference type="RefSeq" id="WP_096806221.1">
    <property type="nucleotide sequence ID" value="NZ_CP022196.1"/>
</dbReference>
<gene>
    <name evidence="1" type="ORF">CEW89_13375</name>
</gene>
<keyword evidence="2" id="KW-1185">Reference proteome</keyword>
<dbReference type="KEGG" id="ceh:CEW89_13375"/>
<organism evidence="1 2">
    <name type="scientific">Celeribacter ethanolicus</name>
    <dbReference type="NCBI Taxonomy" id="1758178"/>
    <lineage>
        <taxon>Bacteria</taxon>
        <taxon>Pseudomonadati</taxon>
        <taxon>Pseudomonadota</taxon>
        <taxon>Alphaproteobacteria</taxon>
        <taxon>Rhodobacterales</taxon>
        <taxon>Roseobacteraceae</taxon>
        <taxon>Celeribacter</taxon>
    </lineage>
</organism>
<dbReference type="InterPro" id="IPR027417">
    <property type="entry name" value="P-loop_NTPase"/>
</dbReference>
<dbReference type="Gene3D" id="3.40.50.300">
    <property type="entry name" value="P-loop containing nucleotide triphosphate hydrolases"/>
    <property type="match status" value="1"/>
</dbReference>
<evidence type="ECO:0000313" key="2">
    <source>
        <dbReference type="Proteomes" id="UP000217935"/>
    </source>
</evidence>
<dbReference type="AlphaFoldDB" id="A0A291GE93"/>
<name>A0A291GE93_9RHOB</name>
<dbReference type="EMBL" id="CP022196">
    <property type="protein sequence ID" value="ATG48468.1"/>
    <property type="molecule type" value="Genomic_DNA"/>
</dbReference>
<dbReference type="Proteomes" id="UP000217935">
    <property type="component" value="Chromosome"/>
</dbReference>
<sequence length="377" mass="42522">MKLILFIGHHKAGSTALQAALARNCRALLRHDVLYPAVDSSGLAMLAGFASGRIGAMQRRTWPIPLNYREGHNALAFRMWSPNGVPDIHLPLPGKDEIGRTITAQIEAFRPKTMVLAAEVFSNFGARGTDLIRELVGMFPQIDDIHVIASLRRVDDYLVSWYGQRLKFGTILKPLADTVPRHYQRGVHFDYRLMLEPWMTALPEARFTIQSYDEVLAQGGSVKNFFKLAGLKPPPPWQTSRRLNTSVHPGLIEFIRRANIQLSRQDARRFREIVSKIALNDALPPAKEIEMFGPVARAKMLRVFAPIHDWLSELTGRQAFFPDIDALGHCRAIPEHALWDRLKTQLLSRSALREDTVLSPFLDGITFLPNIPNLSSE</sequence>
<dbReference type="SUPFAM" id="SSF52540">
    <property type="entry name" value="P-loop containing nucleoside triphosphate hydrolases"/>
    <property type="match status" value="1"/>
</dbReference>
<evidence type="ECO:0008006" key="3">
    <source>
        <dbReference type="Google" id="ProtNLM"/>
    </source>
</evidence>
<reference evidence="1 2" key="1">
    <citation type="submission" date="2017-06" db="EMBL/GenBank/DDBJ databases">
        <title>Celeribacter sp. TSPH2 complete genome sequence.</title>
        <authorList>
            <person name="Woo J.-H."/>
            <person name="Kim H.-S."/>
        </authorList>
    </citation>
    <scope>NUCLEOTIDE SEQUENCE [LARGE SCALE GENOMIC DNA]</scope>
    <source>
        <strain evidence="1 2">TSPH2</strain>
    </source>
</reference>
<dbReference type="STRING" id="1758178.GCA_001550095_03954"/>
<protein>
    <recommendedName>
        <fullName evidence="3">Sulfotransferase family protein</fullName>
    </recommendedName>
</protein>
<proteinExistence type="predicted"/>
<accession>A0A291GE93</accession>
<evidence type="ECO:0000313" key="1">
    <source>
        <dbReference type="EMBL" id="ATG48468.1"/>
    </source>
</evidence>
<dbReference type="OrthoDB" id="547419at2"/>